<dbReference type="EMBL" id="CP034726">
    <property type="protein sequence ID" value="QBP18962.1"/>
    <property type="molecule type" value="Genomic_DNA"/>
</dbReference>
<gene>
    <name evidence="1" type="ORF">ELX58_07720</name>
</gene>
<keyword evidence="2" id="KW-1185">Reference proteome</keyword>
<dbReference type="Proteomes" id="UP000294321">
    <property type="component" value="Chromosome"/>
</dbReference>
<protein>
    <submittedName>
        <fullName evidence="1">Uncharacterized protein</fullName>
    </submittedName>
</protein>
<dbReference type="OrthoDB" id="4393931at2"/>
<dbReference type="KEGG" id="lji:ELX58_07720"/>
<name>A0A4P6ZNF8_9LACO</name>
<evidence type="ECO:0000313" key="2">
    <source>
        <dbReference type="Proteomes" id="UP000294321"/>
    </source>
</evidence>
<dbReference type="RefSeq" id="WP_133442519.1">
    <property type="nucleotide sequence ID" value="NZ_CP034726.1"/>
</dbReference>
<reference evidence="2" key="1">
    <citation type="submission" date="2018-12" db="EMBL/GenBank/DDBJ databases">
        <title>A new species of lactobacillus.</title>
        <authorList>
            <person name="Jian Y."/>
            <person name="Xin L."/>
            <person name="Hong Z.J."/>
            <person name="Ming L.Z."/>
            <person name="Hong X.Z."/>
        </authorList>
    </citation>
    <scope>NUCLEOTIDE SEQUENCE [LARGE SCALE GENOMIC DNA]</scope>
    <source>
        <strain evidence="2">HSLZ-75</strain>
    </source>
</reference>
<organism evidence="1 2">
    <name type="scientific">Acetilactobacillus jinshanensis</name>
    <dbReference type="NCBI Taxonomy" id="1720083"/>
    <lineage>
        <taxon>Bacteria</taxon>
        <taxon>Bacillati</taxon>
        <taxon>Bacillota</taxon>
        <taxon>Bacilli</taxon>
        <taxon>Lactobacillales</taxon>
        <taxon>Lactobacillaceae</taxon>
        <taxon>Acetilactobacillus</taxon>
    </lineage>
</organism>
<dbReference type="AlphaFoldDB" id="A0A4P6ZNF8"/>
<proteinExistence type="predicted"/>
<accession>A0A4P6ZNF8</accession>
<evidence type="ECO:0000313" key="1">
    <source>
        <dbReference type="EMBL" id="QBP18962.1"/>
    </source>
</evidence>
<sequence length="215" mass="24807">MATSTQLKDMLTLESEPGPFISIFVPYSGVNNAEFEQLVINARRNLAQQDPKQSWRPYQAKLNHLKFPRFIRHRTLKGFAIYLGPTILRVFRLNYIVHPTSIVNDTMWIIPLIMETQFKHLHGSRLMYKNAIKNIRTHYRLANHRKLTSHDLTQIVKIAPAGLIDTLLINRDVPFKIKKILNDLAITTIGFGGRVFVLPKHDIPNQIPAAIIKRK</sequence>